<feature type="transmembrane region" description="Helical" evidence="8">
    <location>
        <begin position="311"/>
        <end position="334"/>
    </location>
</feature>
<keyword evidence="6 8" id="KW-1133">Transmembrane helix</keyword>
<name>A0AAI9E0B8_KLEOX</name>
<dbReference type="GO" id="GO:0015556">
    <property type="term" value="F:C4-dicarboxylate transmembrane transporter activity"/>
    <property type="evidence" value="ECO:0007669"/>
    <property type="project" value="InterPro"/>
</dbReference>
<dbReference type="InterPro" id="IPR004669">
    <property type="entry name" value="C4_dicarb_anaerob_car"/>
</dbReference>
<proteinExistence type="inferred from homology"/>
<accession>A0AAI9E0B8</accession>
<evidence type="ECO:0000256" key="5">
    <source>
        <dbReference type="ARBA" id="ARBA00022692"/>
    </source>
</evidence>
<keyword evidence="4" id="KW-1003">Cell membrane</keyword>
<evidence type="ECO:0000256" key="1">
    <source>
        <dbReference type="ARBA" id="ARBA00004651"/>
    </source>
</evidence>
<comment type="similarity">
    <text evidence="2">Belongs to the DcuC/DcuD transporter (TC 2.A.61) family.</text>
</comment>
<dbReference type="GO" id="GO:0005886">
    <property type="term" value="C:plasma membrane"/>
    <property type="evidence" value="ECO:0007669"/>
    <property type="project" value="UniProtKB-SubCell"/>
</dbReference>
<comment type="caution">
    <text evidence="9">The sequence shown here is derived from an EMBL/GenBank/DDBJ whole genome shotgun (WGS) entry which is preliminary data.</text>
</comment>
<sequence>MSLLLAFIAILFAGRLILRKYHPQSVLLLTGIALLLIAHFSGMVTISSLVKKSTGLGTFDVFEFIRDTLSVRLGGLGLQIMLIGGFATYMSAIGASQVLVRVTSRPLQRLNSPYLLLGLALLLGQFLSLFISSATGLGLLLMATLYPLLTRLGCSRAAVAAVIASTCAVEFGPGSGNSVLAAKTAGIEVVNYFVHDQLPVVVPVIIFIALLHIVVQRFFDRRENDDFHIEEVQSLDQTAETDAPGAWLFLPMLPLVLMLLCSKLLFSSLKITLDTAVLLSLAVTLVCEYLRHRNARTVMAGVQKVFDSMGSVFASVVTLIIAGEVFSAGLKAIGAVDALLSLSGEFGLSAASIILLMTLITFAISALMGSGNAAFFSFAPMVPDISRHIGSDIAAMMLPIQLSAGIGRTLSPIAGVVIAIAGIAGVSPVDIVKRTAIPMLGGWLLMVILTFARSGYLLAVLPWLAVLSAIMAGVYCWHNRRKQIYSAK</sequence>
<gene>
    <name evidence="9" type="primary">dcuC</name>
    <name evidence="9" type="ORF">RYF40_004349</name>
</gene>
<evidence type="ECO:0000256" key="7">
    <source>
        <dbReference type="ARBA" id="ARBA00023136"/>
    </source>
</evidence>
<feature type="transmembrane region" description="Helical" evidence="8">
    <location>
        <begin position="29"/>
        <end position="50"/>
    </location>
</feature>
<dbReference type="NCBIfam" id="NF037994">
    <property type="entry name" value="DcuC_1"/>
    <property type="match status" value="1"/>
</dbReference>
<keyword evidence="5 8" id="KW-0812">Transmembrane</keyword>
<dbReference type="NCBIfam" id="TIGR00771">
    <property type="entry name" value="DcuC"/>
    <property type="match status" value="1"/>
</dbReference>
<dbReference type="InterPro" id="IPR018385">
    <property type="entry name" value="C4_dicarb_anaerob_car-like"/>
</dbReference>
<evidence type="ECO:0000256" key="2">
    <source>
        <dbReference type="ARBA" id="ARBA00005275"/>
    </source>
</evidence>
<protein>
    <submittedName>
        <fullName evidence="9">C4-dicarboxylate transporter DcuC</fullName>
    </submittedName>
</protein>
<evidence type="ECO:0000256" key="6">
    <source>
        <dbReference type="ARBA" id="ARBA00022989"/>
    </source>
</evidence>
<feature type="transmembrane region" description="Helical" evidence="8">
    <location>
        <begin position="271"/>
        <end position="290"/>
    </location>
</feature>
<evidence type="ECO:0000256" key="8">
    <source>
        <dbReference type="SAM" id="Phobius"/>
    </source>
</evidence>
<feature type="transmembrane region" description="Helical" evidence="8">
    <location>
        <begin position="460"/>
        <end position="478"/>
    </location>
</feature>
<feature type="transmembrane region" description="Helical" evidence="8">
    <location>
        <begin position="412"/>
        <end position="429"/>
    </location>
</feature>
<feature type="transmembrane region" description="Helical" evidence="8">
    <location>
        <begin position="71"/>
        <end position="94"/>
    </location>
</feature>
<evidence type="ECO:0000313" key="9">
    <source>
        <dbReference type="EMBL" id="EML7083860.1"/>
    </source>
</evidence>
<dbReference type="PANTHER" id="PTHR42002:SF2">
    <property type="entry name" value="ANAEROBIC C4-DICARBOXYLATE TRANSPORTER DCUC-RELATED"/>
    <property type="match status" value="1"/>
</dbReference>
<feature type="transmembrane region" description="Helical" evidence="8">
    <location>
        <begin position="114"/>
        <end position="141"/>
    </location>
</feature>
<reference evidence="9" key="1">
    <citation type="submission" date="2024-02" db="EMBL/GenBank/DDBJ databases">
        <authorList>
            <consortium name="Clinical and Environmental Microbiology Branch: Whole genome sequencing antimicrobial resistance pathogens in the healthcare setting"/>
        </authorList>
    </citation>
    <scope>NUCLEOTIDE SEQUENCE</scope>
    <source>
        <strain evidence="9">2023BB-00086</strain>
    </source>
</reference>
<keyword evidence="7 8" id="KW-0472">Membrane</keyword>
<feature type="transmembrane region" description="Helical" evidence="8">
    <location>
        <begin position="200"/>
        <end position="219"/>
    </location>
</feature>
<dbReference type="EMBL" id="ABNOCX020000010">
    <property type="protein sequence ID" value="EML7083860.1"/>
    <property type="molecule type" value="Genomic_DNA"/>
</dbReference>
<comment type="subcellular location">
    <subcellularLocation>
        <location evidence="1">Cell membrane</location>
        <topology evidence="1">Multi-pass membrane protein</topology>
    </subcellularLocation>
</comment>
<evidence type="ECO:0000256" key="3">
    <source>
        <dbReference type="ARBA" id="ARBA00022448"/>
    </source>
</evidence>
<feature type="transmembrane region" description="Helical" evidence="8">
    <location>
        <begin position="346"/>
        <end position="368"/>
    </location>
</feature>
<evidence type="ECO:0000256" key="4">
    <source>
        <dbReference type="ARBA" id="ARBA00022475"/>
    </source>
</evidence>
<dbReference type="RefSeq" id="WP_049128552.1">
    <property type="nucleotide sequence ID" value="NZ_CABGIA010000012.1"/>
</dbReference>
<organism evidence="9">
    <name type="scientific">Klebsiella oxytoca</name>
    <dbReference type="NCBI Taxonomy" id="571"/>
    <lineage>
        <taxon>Bacteria</taxon>
        <taxon>Pseudomonadati</taxon>
        <taxon>Pseudomonadota</taxon>
        <taxon>Gammaproteobacteria</taxon>
        <taxon>Enterobacterales</taxon>
        <taxon>Enterobacteriaceae</taxon>
        <taxon>Klebsiella/Raoultella group</taxon>
        <taxon>Klebsiella</taxon>
    </lineage>
</organism>
<keyword evidence="3" id="KW-0813">Transport</keyword>
<feature type="transmembrane region" description="Helical" evidence="8">
    <location>
        <begin position="246"/>
        <end position="265"/>
    </location>
</feature>
<dbReference type="PANTHER" id="PTHR42002">
    <property type="entry name" value="ANAEROBIC C4-DICARBOXYLATE TRANSPORTER DCUC-RELATED"/>
    <property type="match status" value="1"/>
</dbReference>
<dbReference type="Pfam" id="PF03606">
    <property type="entry name" value="DcuC"/>
    <property type="match status" value="1"/>
</dbReference>
<dbReference type="AlphaFoldDB" id="A0AAI9E0B8"/>